<dbReference type="Proteomes" id="UP001162131">
    <property type="component" value="Unassembled WGS sequence"/>
</dbReference>
<keyword evidence="2" id="KW-1185">Reference proteome</keyword>
<accession>A0AAU9IU21</accession>
<sequence>MGGLSLRNKSDEILSGPKNPEFRANCSVPQINRILYESPLMQTCQDYLDTCQHGASHIIFYMITSNLI</sequence>
<evidence type="ECO:0000313" key="2">
    <source>
        <dbReference type="Proteomes" id="UP001162131"/>
    </source>
</evidence>
<evidence type="ECO:0008006" key="3">
    <source>
        <dbReference type="Google" id="ProtNLM"/>
    </source>
</evidence>
<reference evidence="1" key="1">
    <citation type="submission" date="2021-09" db="EMBL/GenBank/DDBJ databases">
        <authorList>
            <consortium name="AG Swart"/>
            <person name="Singh M."/>
            <person name="Singh A."/>
            <person name="Seah K."/>
            <person name="Emmerich C."/>
        </authorList>
    </citation>
    <scope>NUCLEOTIDE SEQUENCE</scope>
    <source>
        <strain evidence="1">ATCC30299</strain>
    </source>
</reference>
<comment type="caution">
    <text evidence="1">The sequence shown here is derived from an EMBL/GenBank/DDBJ whole genome shotgun (WGS) entry which is preliminary data.</text>
</comment>
<gene>
    <name evidence="1" type="ORF">BSTOLATCC_MIC18771</name>
</gene>
<protein>
    <recommendedName>
        <fullName evidence="3">NADH-plastoquinone oxidoreductase subunit K</fullName>
    </recommendedName>
</protein>
<evidence type="ECO:0000313" key="1">
    <source>
        <dbReference type="EMBL" id="CAG9317525.1"/>
    </source>
</evidence>
<organism evidence="1 2">
    <name type="scientific">Blepharisma stoltei</name>
    <dbReference type="NCBI Taxonomy" id="1481888"/>
    <lineage>
        <taxon>Eukaryota</taxon>
        <taxon>Sar</taxon>
        <taxon>Alveolata</taxon>
        <taxon>Ciliophora</taxon>
        <taxon>Postciliodesmatophora</taxon>
        <taxon>Heterotrichea</taxon>
        <taxon>Heterotrichida</taxon>
        <taxon>Blepharismidae</taxon>
        <taxon>Blepharisma</taxon>
    </lineage>
</organism>
<dbReference type="EMBL" id="CAJZBQ010000018">
    <property type="protein sequence ID" value="CAG9317525.1"/>
    <property type="molecule type" value="Genomic_DNA"/>
</dbReference>
<name>A0AAU9IU21_9CILI</name>
<proteinExistence type="predicted"/>
<dbReference type="AlphaFoldDB" id="A0AAU9IU21"/>